<keyword evidence="9 12" id="KW-1133">Transmembrane helix</keyword>
<organism evidence="16 17">
    <name type="scientific">Paenibacillus turicensis</name>
    <dbReference type="NCBI Taxonomy" id="160487"/>
    <lineage>
        <taxon>Bacteria</taxon>
        <taxon>Bacillati</taxon>
        <taxon>Bacillota</taxon>
        <taxon>Bacilli</taxon>
        <taxon>Bacillales</taxon>
        <taxon>Paenibacillaceae</taxon>
        <taxon>Paenibacillus</taxon>
    </lineage>
</organism>
<comment type="caution">
    <text evidence="16">The sequence shown here is derived from an EMBL/GenBank/DDBJ whole genome shotgun (WGS) entry which is preliminary data.</text>
</comment>
<evidence type="ECO:0000313" key="16">
    <source>
        <dbReference type="EMBL" id="MBP1907035.1"/>
    </source>
</evidence>
<name>A0ABS4FWT3_9BACL</name>
<keyword evidence="7 12" id="KW-0812">Transmembrane</keyword>
<dbReference type="PROSITE" id="PS01035">
    <property type="entry name" value="PTS_EIIB_TYPE_1_CYS"/>
    <property type="match status" value="1"/>
</dbReference>
<dbReference type="Gene3D" id="2.70.70.10">
    <property type="entry name" value="Glucose Permease (Domain IIA)"/>
    <property type="match status" value="1"/>
</dbReference>
<keyword evidence="17" id="KW-1185">Reference proteome</keyword>
<dbReference type="NCBIfam" id="TIGR00830">
    <property type="entry name" value="PTBA"/>
    <property type="match status" value="1"/>
</dbReference>
<dbReference type="SUPFAM" id="SSF51261">
    <property type="entry name" value="Duplicated hybrid motif"/>
    <property type="match status" value="1"/>
</dbReference>
<feature type="transmembrane region" description="Helical" evidence="12">
    <location>
        <begin position="149"/>
        <end position="169"/>
    </location>
</feature>
<dbReference type="InterPro" id="IPR036878">
    <property type="entry name" value="Glu_permease_IIB"/>
</dbReference>
<feature type="active site" description="Phosphocysteine intermediate; for EIIB activity" evidence="11">
    <location>
        <position position="26"/>
    </location>
</feature>
<dbReference type="InterPro" id="IPR011055">
    <property type="entry name" value="Dup_hybrid_motif"/>
</dbReference>
<dbReference type="Proteomes" id="UP001519272">
    <property type="component" value="Unassembled WGS sequence"/>
</dbReference>
<dbReference type="InterPro" id="IPR013013">
    <property type="entry name" value="PTS_EIIC_1"/>
</dbReference>
<dbReference type="NCBIfam" id="TIGR01995">
    <property type="entry name" value="PTS-II-ABC-beta"/>
    <property type="match status" value="1"/>
</dbReference>
<dbReference type="PANTHER" id="PTHR30175:SF1">
    <property type="entry name" value="PTS SYSTEM ARBUTIN-, CELLOBIOSE-, AND SALICIN-SPECIFIC EIIBC COMPONENT-RELATED"/>
    <property type="match status" value="1"/>
</dbReference>
<dbReference type="PROSITE" id="PS51098">
    <property type="entry name" value="PTS_EIIB_TYPE_1"/>
    <property type="match status" value="1"/>
</dbReference>
<feature type="transmembrane region" description="Helical" evidence="12">
    <location>
        <begin position="325"/>
        <end position="347"/>
    </location>
</feature>
<evidence type="ECO:0000259" key="14">
    <source>
        <dbReference type="PROSITE" id="PS51098"/>
    </source>
</evidence>
<reference evidence="16 17" key="1">
    <citation type="submission" date="2021-03" db="EMBL/GenBank/DDBJ databases">
        <title>Genomic Encyclopedia of Type Strains, Phase IV (KMG-IV): sequencing the most valuable type-strain genomes for metagenomic binning, comparative biology and taxonomic classification.</title>
        <authorList>
            <person name="Goeker M."/>
        </authorList>
    </citation>
    <scope>NUCLEOTIDE SEQUENCE [LARGE SCALE GENOMIC DNA]</scope>
    <source>
        <strain evidence="16 17">DSM 14349</strain>
    </source>
</reference>
<dbReference type="Gene3D" id="3.30.1360.60">
    <property type="entry name" value="Glucose permease domain IIB"/>
    <property type="match status" value="1"/>
</dbReference>
<dbReference type="Pfam" id="PF00367">
    <property type="entry name" value="PTS_EIIB"/>
    <property type="match status" value="1"/>
</dbReference>
<keyword evidence="2" id="KW-0813">Transport</keyword>
<dbReference type="InterPro" id="IPR018113">
    <property type="entry name" value="PTrfase_EIIB_Cys"/>
</dbReference>
<dbReference type="PROSITE" id="PS00371">
    <property type="entry name" value="PTS_EIIA_TYPE_1_HIS"/>
    <property type="match status" value="1"/>
</dbReference>
<dbReference type="InterPro" id="IPR011297">
    <property type="entry name" value="PTS_IIABC_b_glu"/>
</dbReference>
<dbReference type="Pfam" id="PF00358">
    <property type="entry name" value="PTS_EIIA_1"/>
    <property type="match status" value="1"/>
</dbReference>
<dbReference type="PROSITE" id="PS51103">
    <property type="entry name" value="PTS_EIIC_TYPE_1"/>
    <property type="match status" value="1"/>
</dbReference>
<keyword evidence="8" id="KW-0418">Kinase</keyword>
<dbReference type="PROSITE" id="PS51093">
    <property type="entry name" value="PTS_EIIA_TYPE_1"/>
    <property type="match status" value="1"/>
</dbReference>
<feature type="transmembrane region" description="Helical" evidence="12">
    <location>
        <begin position="181"/>
        <end position="207"/>
    </location>
</feature>
<keyword evidence="4" id="KW-0762">Sugar transport</keyword>
<keyword evidence="6" id="KW-0598">Phosphotransferase system</keyword>
<evidence type="ECO:0000256" key="6">
    <source>
        <dbReference type="ARBA" id="ARBA00022683"/>
    </source>
</evidence>
<accession>A0ABS4FWT3</accession>
<dbReference type="EMBL" id="JAGGKG010000021">
    <property type="protein sequence ID" value="MBP1907035.1"/>
    <property type="molecule type" value="Genomic_DNA"/>
</dbReference>
<feature type="transmembrane region" description="Helical" evidence="12">
    <location>
        <begin position="107"/>
        <end position="129"/>
    </location>
</feature>
<comment type="subcellular location">
    <subcellularLocation>
        <location evidence="1">Cell membrane</location>
        <topology evidence="1">Multi-pass membrane protein</topology>
    </subcellularLocation>
</comment>
<proteinExistence type="predicted"/>
<dbReference type="SUPFAM" id="SSF55604">
    <property type="entry name" value="Glucose permease domain IIB"/>
    <property type="match status" value="1"/>
</dbReference>
<evidence type="ECO:0000256" key="1">
    <source>
        <dbReference type="ARBA" id="ARBA00004651"/>
    </source>
</evidence>
<dbReference type="InterPro" id="IPR050558">
    <property type="entry name" value="PTS_Sugar-Specific_Components"/>
</dbReference>
<keyword evidence="5" id="KW-0808">Transferase</keyword>
<keyword evidence="3" id="KW-1003">Cell membrane</keyword>
<gene>
    <name evidence="16" type="ORF">J2Z32_003700</name>
</gene>
<dbReference type="InterPro" id="IPR001127">
    <property type="entry name" value="PTS_EIIA_1_perm"/>
</dbReference>
<feature type="transmembrane region" description="Helical" evidence="12">
    <location>
        <begin position="429"/>
        <end position="450"/>
    </location>
</feature>
<evidence type="ECO:0000313" key="17">
    <source>
        <dbReference type="Proteomes" id="UP001519272"/>
    </source>
</evidence>
<dbReference type="InterPro" id="IPR003352">
    <property type="entry name" value="PTS_EIIC"/>
</dbReference>
<feature type="domain" description="PTS EIIA type-1" evidence="13">
    <location>
        <begin position="497"/>
        <end position="601"/>
    </location>
</feature>
<evidence type="ECO:0000256" key="5">
    <source>
        <dbReference type="ARBA" id="ARBA00022679"/>
    </source>
</evidence>
<evidence type="ECO:0000256" key="8">
    <source>
        <dbReference type="ARBA" id="ARBA00022777"/>
    </source>
</evidence>
<evidence type="ECO:0000256" key="4">
    <source>
        <dbReference type="ARBA" id="ARBA00022597"/>
    </source>
</evidence>
<dbReference type="CDD" id="cd00212">
    <property type="entry name" value="PTS_IIB_glc"/>
    <property type="match status" value="1"/>
</dbReference>
<feature type="transmembrane region" description="Helical" evidence="12">
    <location>
        <begin position="384"/>
        <end position="409"/>
    </location>
</feature>
<evidence type="ECO:0000256" key="9">
    <source>
        <dbReference type="ARBA" id="ARBA00022989"/>
    </source>
</evidence>
<evidence type="ECO:0000256" key="7">
    <source>
        <dbReference type="ARBA" id="ARBA00022692"/>
    </source>
</evidence>
<dbReference type="RefSeq" id="WP_210090624.1">
    <property type="nucleotide sequence ID" value="NZ_JAGGKG010000021.1"/>
</dbReference>
<sequence>MDYKLTASEVLKHVGGKDNISQLEHCSTRLRFSLHDYSKVDVDHLQRVPGVIAVKMIGQCQVVIGNDVVEVYDEIIELLGGMGHLSGAGASTSTSSSTSSKKNIGSVLLDFITSIFSPLIPAIAGGGILKSVLLLLGLMKWMDPSGQTYQLLFQIGDAPLYYIPLLVAVTTAKKLKVNQLVALSAVGALMLPKVTAMITEGAMLFGFPIKNISYAYQVFPAILTILLYAQLEKLFTRISPKAIRIFFVPMMSLVITVPISLLLLGPLGYTLGEGFSSVIVMLFSKVGWVATALLAAVLPFMVSVGMHKALLPYAITSVTTTGKELLYLPASLAHNIAESGACFAVAIRTRDKELRSTAISAGISALFGITEPALYGVTLQNKKVLGSVMIGSLIGGAFIGIVGVEVYVLVGPGLASMSMFVSESLPQNIINAFIGLIISFVAPFIILLIFGKDRKDKNQNQQMATNTVQQKTQKSQEVQEIKSPVIGQQILIADVNDEVFSSKAMGEGVAIIPSKGELYAPVDGQIAVVYNRSHAIAMKMENGCELLFHVGIDTVRLQGKYFEPVVKAGDMVKAGDLLLKFEIDKIIEAGYDPVTIMVVSSKDDYDAQVEPLHLSKREVGNTDTVMTITTKGGE</sequence>
<feature type="domain" description="PTS EIIB type-1" evidence="14">
    <location>
        <begin position="4"/>
        <end position="85"/>
    </location>
</feature>
<evidence type="ECO:0000256" key="11">
    <source>
        <dbReference type="PROSITE-ProRule" id="PRU00421"/>
    </source>
</evidence>
<dbReference type="InterPro" id="IPR001996">
    <property type="entry name" value="PTS_IIB_1"/>
</dbReference>
<feature type="domain" description="PTS EIIC type-1" evidence="15">
    <location>
        <begin position="110"/>
        <end position="466"/>
    </location>
</feature>
<feature type="transmembrane region" description="Helical" evidence="12">
    <location>
        <begin position="213"/>
        <end position="231"/>
    </location>
</feature>
<feature type="transmembrane region" description="Helical" evidence="12">
    <location>
        <begin position="243"/>
        <end position="266"/>
    </location>
</feature>
<protein>
    <submittedName>
        <fullName evidence="16">PTS system beta-glucosides-specific IIC component</fullName>
    </submittedName>
</protein>
<evidence type="ECO:0000256" key="2">
    <source>
        <dbReference type="ARBA" id="ARBA00022448"/>
    </source>
</evidence>
<feature type="transmembrane region" description="Helical" evidence="12">
    <location>
        <begin position="359"/>
        <end position="377"/>
    </location>
</feature>
<evidence type="ECO:0000259" key="15">
    <source>
        <dbReference type="PROSITE" id="PS51103"/>
    </source>
</evidence>
<dbReference type="Pfam" id="PF02378">
    <property type="entry name" value="PTS_EIIC"/>
    <property type="match status" value="1"/>
</dbReference>
<evidence type="ECO:0000256" key="10">
    <source>
        <dbReference type="ARBA" id="ARBA00023136"/>
    </source>
</evidence>
<evidence type="ECO:0000256" key="3">
    <source>
        <dbReference type="ARBA" id="ARBA00022475"/>
    </source>
</evidence>
<evidence type="ECO:0000256" key="12">
    <source>
        <dbReference type="SAM" id="Phobius"/>
    </source>
</evidence>
<dbReference type="PANTHER" id="PTHR30175">
    <property type="entry name" value="PHOSPHOTRANSFERASE SYSTEM TRANSPORT PROTEIN"/>
    <property type="match status" value="1"/>
</dbReference>
<feature type="transmembrane region" description="Helical" evidence="12">
    <location>
        <begin position="286"/>
        <end position="304"/>
    </location>
</feature>
<evidence type="ECO:0000259" key="13">
    <source>
        <dbReference type="PROSITE" id="PS51093"/>
    </source>
</evidence>
<keyword evidence="10 12" id="KW-0472">Membrane</keyword>